<dbReference type="Gene3D" id="3.40.50.720">
    <property type="entry name" value="NAD(P)-binding Rossmann-like Domain"/>
    <property type="match status" value="1"/>
</dbReference>
<dbReference type="Pfam" id="PF00106">
    <property type="entry name" value="adh_short"/>
    <property type="match status" value="1"/>
</dbReference>
<accession>A0A3E0DRI6</accession>
<reference evidence="1 2" key="1">
    <citation type="submission" date="2018-08" db="EMBL/GenBank/DDBJ databases">
        <title>Genomic Encyclopedia of Type Strains, Phase III (KMG-III): the genomes of soil and plant-associated and newly described type strains.</title>
        <authorList>
            <person name="Whitman W."/>
        </authorList>
    </citation>
    <scope>NUCLEOTIDE SEQUENCE [LARGE SCALE GENOMIC DNA]</scope>
    <source>
        <strain evidence="1 2">CECT 7375</strain>
    </source>
</reference>
<dbReference type="GO" id="GO:0016491">
    <property type="term" value="F:oxidoreductase activity"/>
    <property type="evidence" value="ECO:0007669"/>
    <property type="project" value="TreeGrafter"/>
</dbReference>
<dbReference type="AlphaFoldDB" id="A0A3E0DRI6"/>
<dbReference type="PANTHER" id="PTHR43544:SF12">
    <property type="entry name" value="NAD(P)-BINDING ROSSMANN-FOLD SUPERFAMILY PROTEIN"/>
    <property type="match status" value="1"/>
</dbReference>
<protein>
    <submittedName>
        <fullName evidence="1">NAD(P)-dependent dehydrogenase (Short-subunit alcohol dehydrogenase family)</fullName>
    </submittedName>
</protein>
<keyword evidence="2" id="KW-1185">Reference proteome</keyword>
<organism evidence="1 2">
    <name type="scientific">Marinomonas pollencensis</name>
    <dbReference type="NCBI Taxonomy" id="491954"/>
    <lineage>
        <taxon>Bacteria</taxon>
        <taxon>Pseudomonadati</taxon>
        <taxon>Pseudomonadota</taxon>
        <taxon>Gammaproteobacteria</taxon>
        <taxon>Oceanospirillales</taxon>
        <taxon>Oceanospirillaceae</taxon>
        <taxon>Marinomonas</taxon>
    </lineage>
</organism>
<gene>
    <name evidence="1" type="ORF">DFP81_103151</name>
</gene>
<dbReference type="InterPro" id="IPR051468">
    <property type="entry name" value="Fungal_SecMetab_SDRs"/>
</dbReference>
<dbReference type="EMBL" id="QUNG01000003">
    <property type="protein sequence ID" value="REG84952.1"/>
    <property type="molecule type" value="Genomic_DNA"/>
</dbReference>
<dbReference type="GO" id="GO:0005737">
    <property type="term" value="C:cytoplasm"/>
    <property type="evidence" value="ECO:0007669"/>
    <property type="project" value="TreeGrafter"/>
</dbReference>
<proteinExistence type="predicted"/>
<evidence type="ECO:0000313" key="1">
    <source>
        <dbReference type="EMBL" id="REG84952.1"/>
    </source>
</evidence>
<dbReference type="InterPro" id="IPR002347">
    <property type="entry name" value="SDR_fam"/>
</dbReference>
<sequence>MPFNALIIGASSTIAQAIITHLVKDPDCQRVFTVSRTAVNFSANKVISLLSDYSEASIDSVCQSLHAYAGTIDKVLICNGVLHQGTEDSSHAHLVQMPEKKLEDITIKQLADCYLSNSIIPMLWISRLLPILKREEAVKVAAFSARIGSISDNKAGGWYSYRASKAALNMLIQNSAIEYARRAPNVKLIAFHPGTTDTPLSKPFQRNVAKNKLFTAEFVAEKALSVLDQATPDQQASFLDWDNQPIEW</sequence>
<evidence type="ECO:0000313" key="2">
    <source>
        <dbReference type="Proteomes" id="UP000256542"/>
    </source>
</evidence>
<dbReference type="InterPro" id="IPR036291">
    <property type="entry name" value="NAD(P)-bd_dom_sf"/>
</dbReference>
<dbReference type="RefSeq" id="WP_115896833.1">
    <property type="nucleotide sequence ID" value="NZ_QUNG01000003.1"/>
</dbReference>
<dbReference type="SUPFAM" id="SSF51735">
    <property type="entry name" value="NAD(P)-binding Rossmann-fold domains"/>
    <property type="match status" value="1"/>
</dbReference>
<dbReference type="Proteomes" id="UP000256542">
    <property type="component" value="Unassembled WGS sequence"/>
</dbReference>
<dbReference type="PANTHER" id="PTHR43544">
    <property type="entry name" value="SHORT-CHAIN DEHYDROGENASE/REDUCTASE"/>
    <property type="match status" value="1"/>
</dbReference>
<comment type="caution">
    <text evidence="1">The sequence shown here is derived from an EMBL/GenBank/DDBJ whole genome shotgun (WGS) entry which is preliminary data.</text>
</comment>
<dbReference type="PRINTS" id="PR00081">
    <property type="entry name" value="GDHRDH"/>
</dbReference>
<dbReference type="OrthoDB" id="9785826at2"/>
<name>A0A3E0DRI6_9GAMM</name>